<dbReference type="EMBL" id="VDEI02000009">
    <property type="protein sequence ID" value="TRK39598.1"/>
    <property type="molecule type" value="Genomic_DNA"/>
</dbReference>
<proteinExistence type="predicted"/>
<gene>
    <name evidence="2" type="ORF">FG567_021385</name>
</gene>
<sequence>MELTIPISTMLTTALGFLGVYIIMPIALIIRDQLIIMYVEKCILTPKFWAFIHELTIEKAYYNVIYTKKYEVRVPEGFENIEEKRTYFIDDVEVSLETFSDFLSNQRKYVDKIAKKEPRALAKTNLMKWISKHFKMDAKFVDVVDDYVKHVYDLTVSDIKNKKKDIIYSDINSN</sequence>
<reference evidence="2 3" key="1">
    <citation type="journal article" date="2019" name="Appl. Environ. Microbiol.">
        <title>Clinically Unreported Salmonellosis Outbreak Detected via Comparative Genomic Analysis of Municipal Wastewater Salmonella Isolates.</title>
        <authorList>
            <person name="Diemert S."/>
            <person name="Yan T."/>
        </authorList>
    </citation>
    <scope>NUCLEOTIDE SEQUENCE [LARGE SCALE GENOMIC DNA]</scope>
    <source>
        <strain evidence="2 3">HIY0008</strain>
    </source>
</reference>
<evidence type="ECO:0000313" key="3">
    <source>
        <dbReference type="Proteomes" id="UP000307596"/>
    </source>
</evidence>
<protein>
    <submittedName>
        <fullName evidence="2">Uncharacterized protein</fullName>
    </submittedName>
</protein>
<dbReference type="RefSeq" id="WP_134928716.1">
    <property type="nucleotide sequence ID" value="NZ_VDEI02000009.1"/>
</dbReference>
<keyword evidence="1" id="KW-0812">Transmembrane</keyword>
<keyword evidence="1" id="KW-0472">Membrane</keyword>
<evidence type="ECO:0000313" key="2">
    <source>
        <dbReference type="EMBL" id="TRK39598.1"/>
    </source>
</evidence>
<accession>A0A5C5HAU2</accession>
<organism evidence="2 3">
    <name type="scientific">Salmonella enterica subsp. enterica serovar Give</name>
    <dbReference type="NCBI Taxonomy" id="46626"/>
    <lineage>
        <taxon>Bacteria</taxon>
        <taxon>Pseudomonadati</taxon>
        <taxon>Pseudomonadota</taxon>
        <taxon>Gammaproteobacteria</taxon>
        <taxon>Enterobacterales</taxon>
        <taxon>Enterobacteriaceae</taxon>
        <taxon>Salmonella</taxon>
    </lineage>
</organism>
<dbReference type="Proteomes" id="UP000307596">
    <property type="component" value="Unassembled WGS sequence"/>
</dbReference>
<evidence type="ECO:0000256" key="1">
    <source>
        <dbReference type="SAM" id="Phobius"/>
    </source>
</evidence>
<dbReference type="AlphaFoldDB" id="A0A5C5HAU2"/>
<comment type="caution">
    <text evidence="2">The sequence shown here is derived from an EMBL/GenBank/DDBJ whole genome shotgun (WGS) entry which is preliminary data.</text>
</comment>
<keyword evidence="1" id="KW-1133">Transmembrane helix</keyword>
<feature type="transmembrane region" description="Helical" evidence="1">
    <location>
        <begin position="6"/>
        <end position="30"/>
    </location>
</feature>
<name>A0A5C5HAU2_SALET</name>